<feature type="domain" description="C2H2-type" evidence="11">
    <location>
        <begin position="320"/>
        <end position="347"/>
    </location>
</feature>
<organism evidence="12 13">
    <name type="scientific">Ditylenchus destructor</name>
    <dbReference type="NCBI Taxonomy" id="166010"/>
    <lineage>
        <taxon>Eukaryota</taxon>
        <taxon>Metazoa</taxon>
        <taxon>Ecdysozoa</taxon>
        <taxon>Nematoda</taxon>
        <taxon>Chromadorea</taxon>
        <taxon>Rhabditida</taxon>
        <taxon>Tylenchina</taxon>
        <taxon>Tylenchomorpha</taxon>
        <taxon>Sphaerularioidea</taxon>
        <taxon>Anguinidae</taxon>
        <taxon>Anguininae</taxon>
        <taxon>Ditylenchus</taxon>
    </lineage>
</organism>
<feature type="domain" description="C2H2-type" evidence="11">
    <location>
        <begin position="292"/>
        <end position="319"/>
    </location>
</feature>
<dbReference type="FunFam" id="3.30.160.60:FF:000100">
    <property type="entry name" value="Zinc finger 45-like"/>
    <property type="match status" value="1"/>
</dbReference>
<dbReference type="Pfam" id="PF00096">
    <property type="entry name" value="zf-C2H2"/>
    <property type="match status" value="3"/>
</dbReference>
<comment type="caution">
    <text evidence="12">The sequence shown here is derived from an EMBL/GenBank/DDBJ whole genome shotgun (WGS) entry which is preliminary data.</text>
</comment>
<evidence type="ECO:0000256" key="6">
    <source>
        <dbReference type="ARBA" id="ARBA00023015"/>
    </source>
</evidence>
<keyword evidence="5" id="KW-0862">Zinc</keyword>
<feature type="domain" description="C2H2-type" evidence="11">
    <location>
        <begin position="208"/>
        <end position="235"/>
    </location>
</feature>
<dbReference type="SMART" id="SM00355">
    <property type="entry name" value="ZnF_C2H2"/>
    <property type="match status" value="6"/>
</dbReference>
<dbReference type="PROSITE" id="PS00028">
    <property type="entry name" value="ZINC_FINGER_C2H2_1"/>
    <property type="match status" value="2"/>
</dbReference>
<dbReference type="FunFam" id="3.30.160.60:FF:000448">
    <property type="entry name" value="RE1-silencing transcription factor A"/>
    <property type="match status" value="1"/>
</dbReference>
<feature type="domain" description="C2H2-type" evidence="11">
    <location>
        <begin position="264"/>
        <end position="291"/>
    </location>
</feature>
<evidence type="ECO:0000256" key="3">
    <source>
        <dbReference type="ARBA" id="ARBA00022737"/>
    </source>
</evidence>
<keyword evidence="2" id="KW-0479">Metal-binding</keyword>
<evidence type="ECO:0000256" key="5">
    <source>
        <dbReference type="ARBA" id="ARBA00022833"/>
    </source>
</evidence>
<evidence type="ECO:0000256" key="1">
    <source>
        <dbReference type="ARBA" id="ARBA00004123"/>
    </source>
</evidence>
<dbReference type="InterPro" id="IPR013087">
    <property type="entry name" value="Znf_C2H2_type"/>
</dbReference>
<keyword evidence="6" id="KW-0805">Transcription regulation</keyword>
<dbReference type="Pfam" id="PF13909">
    <property type="entry name" value="zf-H2C2_5"/>
    <property type="match status" value="1"/>
</dbReference>
<dbReference type="InterPro" id="IPR036236">
    <property type="entry name" value="Znf_C2H2_sf"/>
</dbReference>
<dbReference type="FunFam" id="3.30.160.60:FF:000325">
    <property type="entry name" value="ZFP90 zinc finger protein"/>
    <property type="match status" value="1"/>
</dbReference>
<dbReference type="GO" id="GO:0005634">
    <property type="term" value="C:nucleus"/>
    <property type="evidence" value="ECO:0007669"/>
    <property type="project" value="UniProtKB-SubCell"/>
</dbReference>
<dbReference type="PANTHER" id="PTHR24379">
    <property type="entry name" value="KRAB AND ZINC FINGER DOMAIN-CONTAINING"/>
    <property type="match status" value="1"/>
</dbReference>
<dbReference type="Proteomes" id="UP001201812">
    <property type="component" value="Unassembled WGS sequence"/>
</dbReference>
<feature type="domain" description="C2H2-type" evidence="11">
    <location>
        <begin position="236"/>
        <end position="263"/>
    </location>
</feature>
<evidence type="ECO:0000256" key="10">
    <source>
        <dbReference type="PROSITE-ProRule" id="PRU00042"/>
    </source>
</evidence>
<dbReference type="EMBL" id="JAKKPZ010000310">
    <property type="protein sequence ID" value="KAI1696722.1"/>
    <property type="molecule type" value="Genomic_DNA"/>
</dbReference>
<evidence type="ECO:0000313" key="13">
    <source>
        <dbReference type="Proteomes" id="UP001201812"/>
    </source>
</evidence>
<keyword evidence="7" id="KW-0238">DNA-binding</keyword>
<proteinExistence type="predicted"/>
<sequence length="371" mass="41040">MKSKRNFLNCPICDAKIERELTIMSLCIDKFFQKLLSDVSGSTEAVILSDGTYTVAASQPALIIPKVIDDEEPYIPDHSAPFTCHVKSEFSVTITDSDDDDIEILDSNSSFDIDNEANNSNAETQDFHIPGTSMVDDTNQTVDHSTTHIDETTTETVIDVEELGPVSSIDIDSNANTDDSDTFMAGDTNQTAHSTIAKSGTKISVKHYKCSQCSYAGASSYGLKRHKRTHTGEKPYKCSQCSFACSRADKLKLHMHSHSREKPFKCSKCSYATTVRCNMKMHIRTHSGDKPYKCSQCSYATPLATNLKKHMYTHTGGKPYECGQCSFAGASSSDLKKHLRTHTGEKPYKCSQCSFACARADSLRSHMRTHL</sequence>
<dbReference type="PROSITE" id="PS50157">
    <property type="entry name" value="ZINC_FINGER_C2H2_2"/>
    <property type="match status" value="6"/>
</dbReference>
<keyword evidence="4 10" id="KW-0863">Zinc-finger</keyword>
<evidence type="ECO:0000256" key="8">
    <source>
        <dbReference type="ARBA" id="ARBA00023163"/>
    </source>
</evidence>
<evidence type="ECO:0000256" key="4">
    <source>
        <dbReference type="ARBA" id="ARBA00022771"/>
    </source>
</evidence>
<dbReference type="SUPFAM" id="SSF57667">
    <property type="entry name" value="beta-beta-alpha zinc fingers"/>
    <property type="match status" value="3"/>
</dbReference>
<dbReference type="GO" id="GO:0003677">
    <property type="term" value="F:DNA binding"/>
    <property type="evidence" value="ECO:0007669"/>
    <property type="project" value="UniProtKB-KW"/>
</dbReference>
<dbReference type="FunFam" id="3.30.160.60:FF:002104">
    <property type="entry name" value="Si:ch211-266d19.4"/>
    <property type="match status" value="1"/>
</dbReference>
<evidence type="ECO:0000256" key="9">
    <source>
        <dbReference type="ARBA" id="ARBA00023242"/>
    </source>
</evidence>
<keyword evidence="3" id="KW-0677">Repeat</keyword>
<evidence type="ECO:0000256" key="7">
    <source>
        <dbReference type="ARBA" id="ARBA00023125"/>
    </source>
</evidence>
<comment type="subcellular location">
    <subcellularLocation>
        <location evidence="1">Nucleus</location>
    </subcellularLocation>
</comment>
<protein>
    <submittedName>
        <fullName evidence="12">Zinc-finger double domain-containing protein</fullName>
    </submittedName>
</protein>
<keyword evidence="9" id="KW-0539">Nucleus</keyword>
<dbReference type="GO" id="GO:0008270">
    <property type="term" value="F:zinc ion binding"/>
    <property type="evidence" value="ECO:0007669"/>
    <property type="project" value="UniProtKB-KW"/>
</dbReference>
<gene>
    <name evidence="12" type="ORF">DdX_18897</name>
</gene>
<feature type="domain" description="C2H2-type" evidence="11">
    <location>
        <begin position="348"/>
        <end position="371"/>
    </location>
</feature>
<evidence type="ECO:0000313" key="12">
    <source>
        <dbReference type="EMBL" id="KAI1696722.1"/>
    </source>
</evidence>
<evidence type="ECO:0000256" key="2">
    <source>
        <dbReference type="ARBA" id="ARBA00022723"/>
    </source>
</evidence>
<keyword evidence="8" id="KW-0804">Transcription</keyword>
<dbReference type="PANTHER" id="PTHR24379:SF121">
    <property type="entry name" value="C2H2-TYPE DOMAIN-CONTAINING PROTEIN"/>
    <property type="match status" value="1"/>
</dbReference>
<reference evidence="12" key="1">
    <citation type="submission" date="2022-01" db="EMBL/GenBank/DDBJ databases">
        <title>Genome Sequence Resource for Two Populations of Ditylenchus destructor, the Migratory Endoparasitic Phytonematode.</title>
        <authorList>
            <person name="Zhang H."/>
            <person name="Lin R."/>
            <person name="Xie B."/>
        </authorList>
    </citation>
    <scope>NUCLEOTIDE SEQUENCE</scope>
    <source>
        <strain evidence="12">BazhouSP</strain>
    </source>
</reference>
<dbReference type="FunFam" id="3.30.160.60:FF:000395">
    <property type="entry name" value="zinc finger protein 513"/>
    <property type="match status" value="1"/>
</dbReference>
<evidence type="ECO:0000259" key="11">
    <source>
        <dbReference type="PROSITE" id="PS50157"/>
    </source>
</evidence>
<dbReference type="Gene3D" id="3.30.160.60">
    <property type="entry name" value="Classic Zinc Finger"/>
    <property type="match status" value="6"/>
</dbReference>
<dbReference type="AlphaFoldDB" id="A0AAD4MJU8"/>
<keyword evidence="13" id="KW-1185">Reference proteome</keyword>
<accession>A0AAD4MJU8</accession>
<name>A0AAD4MJU8_9BILA</name>